<dbReference type="SUPFAM" id="SSF46785">
    <property type="entry name" value="Winged helix' DNA-binding domain"/>
    <property type="match status" value="1"/>
</dbReference>
<reference evidence="2 3" key="1">
    <citation type="submission" date="2016-01" db="EMBL/GenBank/DDBJ databases">
        <authorList>
            <person name="Manzoor S."/>
        </authorList>
    </citation>
    <scope>NUCLEOTIDE SEQUENCE [LARGE SCALE GENOMIC DNA]</scope>
    <source>
        <strain evidence="2">Methanoculleus sp MAB1</strain>
    </source>
</reference>
<dbReference type="Proteomes" id="UP000069850">
    <property type="component" value="Chromosome 1"/>
</dbReference>
<proteinExistence type="predicted"/>
<dbReference type="InterPro" id="IPR011991">
    <property type="entry name" value="ArsR-like_HTH"/>
</dbReference>
<evidence type="ECO:0000313" key="3">
    <source>
        <dbReference type="Proteomes" id="UP000069850"/>
    </source>
</evidence>
<dbReference type="AlphaFoldDB" id="A0A0X3BQ43"/>
<dbReference type="GeneID" id="27138468"/>
<dbReference type="CDD" id="cd00090">
    <property type="entry name" value="HTH_ARSR"/>
    <property type="match status" value="1"/>
</dbReference>
<gene>
    <name evidence="2" type="ORF">MMAB1_2958</name>
</gene>
<evidence type="ECO:0000313" key="2">
    <source>
        <dbReference type="EMBL" id="CVK34171.1"/>
    </source>
</evidence>
<name>A0A0X3BQ43_9EURY</name>
<dbReference type="Pfam" id="PF12840">
    <property type="entry name" value="HTH_20"/>
    <property type="match status" value="1"/>
</dbReference>
<dbReference type="RefSeq" id="WP_062265446.1">
    <property type="nucleotide sequence ID" value="NZ_LT158599.1"/>
</dbReference>
<feature type="domain" description="HTH arsR-type" evidence="1">
    <location>
        <begin position="164"/>
        <end position="246"/>
    </location>
</feature>
<dbReference type="OrthoDB" id="114909at2157"/>
<dbReference type="EMBL" id="LT158599">
    <property type="protein sequence ID" value="CVK34171.1"/>
    <property type="molecule type" value="Genomic_DNA"/>
</dbReference>
<evidence type="ECO:0000259" key="1">
    <source>
        <dbReference type="SMART" id="SM00418"/>
    </source>
</evidence>
<dbReference type="InterPro" id="IPR036388">
    <property type="entry name" value="WH-like_DNA-bd_sf"/>
</dbReference>
<protein>
    <submittedName>
        <fullName evidence="2">Transcriptional regulator, ArsR family</fullName>
    </submittedName>
</protein>
<dbReference type="InterPro" id="IPR001845">
    <property type="entry name" value="HTH_ArsR_DNA-bd_dom"/>
</dbReference>
<organism evidence="2 3">
    <name type="scientific">Methanoculleus bourgensis</name>
    <dbReference type="NCBI Taxonomy" id="83986"/>
    <lineage>
        <taxon>Archaea</taxon>
        <taxon>Methanobacteriati</taxon>
        <taxon>Methanobacteriota</taxon>
        <taxon>Stenosarchaea group</taxon>
        <taxon>Methanomicrobia</taxon>
        <taxon>Methanomicrobiales</taxon>
        <taxon>Methanomicrobiaceae</taxon>
        <taxon>Methanoculleus</taxon>
    </lineage>
</organism>
<dbReference type="KEGG" id="mema:MMAB1_2958"/>
<dbReference type="InterPro" id="IPR036390">
    <property type="entry name" value="WH_DNA-bd_sf"/>
</dbReference>
<sequence length="257" mass="28786">MEDTTKTSEITALRHEIAELRDDVRRYAVPAGRQVDRLFSEFRRQCAETVVRGHIENATDLIGREASGCPLEGRCRAAFAALFESSLEHLETGEIPAGVAGAVRKQLADLQRNAPTDRCVPCFEEAERQLERQLRMLEAIHVLRDEQGEESAIEDLSPEDLASRVCYPLSSPHRVRILKVLYQEDKSFSDLAMITDLRGGNLLFHLEKLLAAGLIRQRKDRGEYSISLSGYESLVALSALCRKIRDDTGPLAREGLP</sequence>
<dbReference type="SMART" id="SM00418">
    <property type="entry name" value="HTH_ARSR"/>
    <property type="match status" value="1"/>
</dbReference>
<dbReference type="GO" id="GO:0003700">
    <property type="term" value="F:DNA-binding transcription factor activity"/>
    <property type="evidence" value="ECO:0007669"/>
    <property type="project" value="InterPro"/>
</dbReference>
<accession>A0A0X3BQ43</accession>
<dbReference type="Gene3D" id="1.10.10.10">
    <property type="entry name" value="Winged helix-like DNA-binding domain superfamily/Winged helix DNA-binding domain"/>
    <property type="match status" value="1"/>
</dbReference>